<accession>A0A0L8GM85</accession>
<reference evidence="1" key="1">
    <citation type="submission" date="2015-07" db="EMBL/GenBank/DDBJ databases">
        <title>MeaNS - Measles Nucleotide Surveillance Program.</title>
        <authorList>
            <person name="Tran T."/>
            <person name="Druce J."/>
        </authorList>
    </citation>
    <scope>NUCLEOTIDE SEQUENCE</scope>
    <source>
        <strain evidence="1">UCB-OBI-ISO-001</strain>
        <tissue evidence="1">Gonad</tissue>
    </source>
</reference>
<proteinExistence type="predicted"/>
<evidence type="ECO:0000313" key="1">
    <source>
        <dbReference type="EMBL" id="KOF77690.1"/>
    </source>
</evidence>
<protein>
    <submittedName>
        <fullName evidence="1">Uncharacterized protein</fullName>
    </submittedName>
</protein>
<organism evidence="1">
    <name type="scientific">Octopus bimaculoides</name>
    <name type="common">California two-spotted octopus</name>
    <dbReference type="NCBI Taxonomy" id="37653"/>
    <lineage>
        <taxon>Eukaryota</taxon>
        <taxon>Metazoa</taxon>
        <taxon>Spiralia</taxon>
        <taxon>Lophotrochozoa</taxon>
        <taxon>Mollusca</taxon>
        <taxon>Cephalopoda</taxon>
        <taxon>Coleoidea</taxon>
        <taxon>Octopodiformes</taxon>
        <taxon>Octopoda</taxon>
        <taxon>Incirrata</taxon>
        <taxon>Octopodidae</taxon>
        <taxon>Octopus</taxon>
    </lineage>
</organism>
<dbReference type="AlphaFoldDB" id="A0A0L8GM85"/>
<sequence>MCECVSGFEVFRGEGVVGEKIVLLTGDRYDCTGLAILNIVRLEIDGIDEISDKDV</sequence>
<gene>
    <name evidence="1" type="ORF">OCBIM_22031785mg</name>
</gene>
<dbReference type="EMBL" id="KQ421344">
    <property type="protein sequence ID" value="KOF77690.1"/>
    <property type="molecule type" value="Genomic_DNA"/>
</dbReference>
<name>A0A0L8GM85_OCTBM</name>